<feature type="region of interest" description="Disordered" evidence="1">
    <location>
        <begin position="53"/>
        <end position="93"/>
    </location>
</feature>
<evidence type="ECO:0000256" key="1">
    <source>
        <dbReference type="SAM" id="MobiDB-lite"/>
    </source>
</evidence>
<reference evidence="3" key="1">
    <citation type="journal article" date="2019" name="Int. J. Syst. Evol. Microbiol.">
        <title>The Global Catalogue of Microorganisms (GCM) 10K type strain sequencing project: providing services to taxonomists for standard genome sequencing and annotation.</title>
        <authorList>
            <consortium name="The Broad Institute Genomics Platform"/>
            <consortium name="The Broad Institute Genome Sequencing Center for Infectious Disease"/>
            <person name="Wu L."/>
            <person name="Ma J."/>
        </authorList>
    </citation>
    <scope>NUCLEOTIDE SEQUENCE [LARGE SCALE GENOMIC DNA]</scope>
    <source>
        <strain evidence="3">CGMCC 4.1622</strain>
    </source>
</reference>
<accession>A0ABW0VP96</accession>
<evidence type="ECO:0000313" key="2">
    <source>
        <dbReference type="EMBL" id="MFC5647148.1"/>
    </source>
</evidence>
<feature type="compositionally biased region" description="Low complexity" evidence="1">
    <location>
        <begin position="53"/>
        <end position="82"/>
    </location>
</feature>
<proteinExistence type="predicted"/>
<dbReference type="RefSeq" id="WP_346148707.1">
    <property type="nucleotide sequence ID" value="NZ_BAAAUA010000054.1"/>
</dbReference>
<dbReference type="PROSITE" id="PS51257">
    <property type="entry name" value="PROKAR_LIPOPROTEIN"/>
    <property type="match status" value="1"/>
</dbReference>
<organism evidence="2 3">
    <name type="scientific">Kitasatospora cinereorecta</name>
    <dbReference type="NCBI Taxonomy" id="285560"/>
    <lineage>
        <taxon>Bacteria</taxon>
        <taxon>Bacillati</taxon>
        <taxon>Actinomycetota</taxon>
        <taxon>Actinomycetes</taxon>
        <taxon>Kitasatosporales</taxon>
        <taxon>Streptomycetaceae</taxon>
        <taxon>Kitasatospora</taxon>
    </lineage>
</organism>
<dbReference type="Proteomes" id="UP001596066">
    <property type="component" value="Unassembled WGS sequence"/>
</dbReference>
<gene>
    <name evidence="2" type="ORF">ACFPZF_38145</name>
</gene>
<keyword evidence="3" id="KW-1185">Reference proteome</keyword>
<dbReference type="EMBL" id="JBHSOC010000136">
    <property type="protein sequence ID" value="MFC5647148.1"/>
    <property type="molecule type" value="Genomic_DNA"/>
</dbReference>
<evidence type="ECO:0000313" key="3">
    <source>
        <dbReference type="Proteomes" id="UP001596066"/>
    </source>
</evidence>
<protein>
    <submittedName>
        <fullName evidence="2">Uncharacterized protein</fullName>
    </submittedName>
</protein>
<name>A0ABW0VP96_9ACTN</name>
<sequence length="215" mass="21693">MSAPRASNARLPFIAAAALLALAACILLLPGGRSGPQAPAAAPAPANSAAIPGPGSVAAPVPAAQPTDSTPTAETPSPSASPGAKLTAPPDLLAGDMPDSYLQQVLDQTQLADLDPALEKQLVDEAGQVLLADLTGQGRAAFPSYFAGQSATTTWTQVRLQAGIARRRPGGSTNVDVHLVYAGTDPHGLAQERQTITIVLAQASGDSGWQPVSEP</sequence>
<comment type="caution">
    <text evidence="2">The sequence shown here is derived from an EMBL/GenBank/DDBJ whole genome shotgun (WGS) entry which is preliminary data.</text>
</comment>